<dbReference type="Gene3D" id="3.50.50.60">
    <property type="entry name" value="FAD/NAD(P)-binding domain"/>
    <property type="match status" value="1"/>
</dbReference>
<dbReference type="Proteomes" id="UP001595704">
    <property type="component" value="Unassembled WGS sequence"/>
</dbReference>
<dbReference type="RefSeq" id="WP_191321365.1">
    <property type="nucleotide sequence ID" value="NZ_BNCG01000069.1"/>
</dbReference>
<dbReference type="InterPro" id="IPR051209">
    <property type="entry name" value="FAD-bind_Monooxygenase_sf"/>
</dbReference>
<evidence type="ECO:0000313" key="2">
    <source>
        <dbReference type="EMBL" id="MFC3640162.1"/>
    </source>
</evidence>
<accession>A0ABV7UPB7</accession>
<dbReference type="SUPFAM" id="SSF51905">
    <property type="entry name" value="FAD/NAD(P)-binding domain"/>
    <property type="match status" value="1"/>
</dbReference>
<gene>
    <name evidence="2" type="ORF">ACFONL_22765</name>
</gene>
<name>A0ABV7UPB7_9HYPH</name>
<dbReference type="InterPro" id="IPR036188">
    <property type="entry name" value="FAD/NAD-bd_sf"/>
</dbReference>
<dbReference type="PANTHER" id="PTHR42877:SF4">
    <property type="entry name" value="FAD_NAD(P)-BINDING DOMAIN-CONTAINING PROTEIN-RELATED"/>
    <property type="match status" value="1"/>
</dbReference>
<feature type="region of interest" description="Disordered" evidence="1">
    <location>
        <begin position="36"/>
        <end position="56"/>
    </location>
</feature>
<keyword evidence="3" id="KW-1185">Reference proteome</keyword>
<proteinExistence type="predicted"/>
<evidence type="ECO:0000256" key="1">
    <source>
        <dbReference type="SAM" id="MobiDB-lite"/>
    </source>
</evidence>
<comment type="caution">
    <text evidence="2">The sequence shown here is derived from an EMBL/GenBank/DDBJ whole genome shotgun (WGS) entry which is preliminary data.</text>
</comment>
<organism evidence="2 3">
    <name type="scientific">Camelimonas fluminis</name>
    <dbReference type="NCBI Taxonomy" id="1576911"/>
    <lineage>
        <taxon>Bacteria</taxon>
        <taxon>Pseudomonadati</taxon>
        <taxon>Pseudomonadota</taxon>
        <taxon>Alphaproteobacteria</taxon>
        <taxon>Hyphomicrobiales</taxon>
        <taxon>Chelatococcaceae</taxon>
        <taxon>Camelimonas</taxon>
    </lineage>
</organism>
<protein>
    <submittedName>
        <fullName evidence="2">Uncharacterized protein</fullName>
    </submittedName>
</protein>
<evidence type="ECO:0000313" key="3">
    <source>
        <dbReference type="Proteomes" id="UP001595704"/>
    </source>
</evidence>
<dbReference type="PANTHER" id="PTHR42877">
    <property type="entry name" value="L-ORNITHINE N(5)-MONOOXYGENASE-RELATED"/>
    <property type="match status" value="1"/>
</dbReference>
<reference evidence="3" key="1">
    <citation type="journal article" date="2019" name="Int. J. Syst. Evol. Microbiol.">
        <title>The Global Catalogue of Microorganisms (GCM) 10K type strain sequencing project: providing services to taxonomists for standard genome sequencing and annotation.</title>
        <authorList>
            <consortium name="The Broad Institute Genomics Platform"/>
            <consortium name="The Broad Institute Genome Sequencing Center for Infectious Disease"/>
            <person name="Wu L."/>
            <person name="Ma J."/>
        </authorList>
    </citation>
    <scope>NUCLEOTIDE SEQUENCE [LARGE SCALE GENOMIC DNA]</scope>
    <source>
        <strain evidence="3">KCTC 42282</strain>
    </source>
</reference>
<sequence length="192" mass="20538">MAKPRALRGPDLLGPGFDEAAFIAKAAAAAYADAGSRTGSLHGPVPSSDCAGRHRPGATFGRDSFAGAAFHNSRWDQSLDITGKRVGVTGAGSTAPQIVPAIVDQAASASLFQRTPQRITPALNNPFPEEQKQQFRANPRKMGELYEYPNDVFNNRFAPALVGANDEGLPKWPASARRTWRTMFTIRNCAAA</sequence>
<dbReference type="EMBL" id="JBHRYC010000121">
    <property type="protein sequence ID" value="MFC3640162.1"/>
    <property type="molecule type" value="Genomic_DNA"/>
</dbReference>